<comment type="caution">
    <text evidence="1">The sequence shown here is derived from an EMBL/GenBank/DDBJ whole genome shotgun (WGS) entry which is preliminary data.</text>
</comment>
<dbReference type="SUPFAM" id="SSF160925">
    <property type="entry name" value="PG1388-like"/>
    <property type="match status" value="1"/>
</dbReference>
<keyword evidence="2" id="KW-1185">Reference proteome</keyword>
<sequence length="242" mass="27789">MMKKIDKLRMSRYAMVWGMLFSALWLFAVAPLQAQTEQDKVLAEQGTKTQVHQEAKKIFVNMPDSLSPLLTAVNRADCIDFLESKMKAKVENRFGRESEMTELSKDYIRVQMTSQSTWQMKLLATSDTTQVICTVSTACAPVCDSNIQFYTTDWKELPISDFITAMPAMDDFFETPDSAVAYEYNHARLQADMLLMKIDLSASDNTLTFTLTTPEYMEKETADKLKPFIRRPIVYTWKGEKF</sequence>
<evidence type="ECO:0000313" key="1">
    <source>
        <dbReference type="EMBL" id="EIY69921.1"/>
    </source>
</evidence>
<dbReference type="PATRIC" id="fig|997887.3.peg.507"/>
<dbReference type="Proteomes" id="UP000005150">
    <property type="component" value="Unassembled WGS sequence"/>
</dbReference>
<protein>
    <recommendedName>
        <fullName evidence="3">DUF3256 family protein</fullName>
    </recommendedName>
</protein>
<accession>I9TKQ3</accession>
<reference evidence="1 2" key="1">
    <citation type="submission" date="2012-02" db="EMBL/GenBank/DDBJ databases">
        <title>The Genome Sequence of Bacteroides salyersiae CL02T12C01.</title>
        <authorList>
            <consortium name="The Broad Institute Genome Sequencing Platform"/>
            <person name="Earl A."/>
            <person name="Ward D."/>
            <person name="Feldgarden M."/>
            <person name="Gevers D."/>
            <person name="Zitomersky N.L."/>
            <person name="Coyne M.J."/>
            <person name="Comstock L.E."/>
            <person name="Young S.K."/>
            <person name="Zeng Q."/>
            <person name="Gargeya S."/>
            <person name="Fitzgerald M."/>
            <person name="Haas B."/>
            <person name="Abouelleil A."/>
            <person name="Alvarado L."/>
            <person name="Arachchi H.M."/>
            <person name="Berlin A."/>
            <person name="Chapman S.B."/>
            <person name="Gearin G."/>
            <person name="Goldberg J."/>
            <person name="Griggs A."/>
            <person name="Gujja S."/>
            <person name="Hansen M."/>
            <person name="Heiman D."/>
            <person name="Howarth C."/>
            <person name="Larimer J."/>
            <person name="Lui A."/>
            <person name="MacDonald P.J.P."/>
            <person name="McCowen C."/>
            <person name="Montmayeur A."/>
            <person name="Murphy C."/>
            <person name="Neiman D."/>
            <person name="Pearson M."/>
            <person name="Priest M."/>
            <person name="Roberts A."/>
            <person name="Saif S."/>
            <person name="Shea T."/>
            <person name="Sisk P."/>
            <person name="Stolte C."/>
            <person name="Sykes S."/>
            <person name="Wortman J."/>
            <person name="Nusbaum C."/>
            <person name="Birren B."/>
        </authorList>
    </citation>
    <scope>NUCLEOTIDE SEQUENCE [LARGE SCALE GENOMIC DNA]</scope>
    <source>
        <strain evidence="1 2">CL02T12C01</strain>
    </source>
</reference>
<proteinExistence type="predicted"/>
<gene>
    <name evidence="1" type="ORF">HMPREF1071_00489</name>
</gene>
<evidence type="ECO:0008006" key="3">
    <source>
        <dbReference type="Google" id="ProtNLM"/>
    </source>
</evidence>
<dbReference type="Pfam" id="PF11644">
    <property type="entry name" value="DUF3256"/>
    <property type="match status" value="1"/>
</dbReference>
<dbReference type="InterPro" id="IPR021670">
    <property type="entry name" value="DUF3256"/>
</dbReference>
<dbReference type="AlphaFoldDB" id="I9TKQ3"/>
<dbReference type="EMBL" id="AGXV01000009">
    <property type="protein sequence ID" value="EIY69921.1"/>
    <property type="molecule type" value="Genomic_DNA"/>
</dbReference>
<name>I9TKQ3_9BACE</name>
<organism evidence="1 2">
    <name type="scientific">Bacteroides salyersiae CL02T12C01</name>
    <dbReference type="NCBI Taxonomy" id="997887"/>
    <lineage>
        <taxon>Bacteria</taxon>
        <taxon>Pseudomonadati</taxon>
        <taxon>Bacteroidota</taxon>
        <taxon>Bacteroidia</taxon>
        <taxon>Bacteroidales</taxon>
        <taxon>Bacteroidaceae</taxon>
        <taxon>Bacteroides</taxon>
    </lineage>
</organism>
<dbReference type="HOGENOM" id="CLU_092046_0_0_10"/>
<evidence type="ECO:0000313" key="2">
    <source>
        <dbReference type="Proteomes" id="UP000005150"/>
    </source>
</evidence>